<accession>A0A2Z5GB46</accession>
<reference evidence="1 2" key="1">
    <citation type="journal article" date="2018" name="Front. Microbiol.">
        <title>Hydrolytic Capabilities as a Key to Environmental Success: Chitinolytic and Cellulolytic Acidobacteria From Acidic Sub-arctic Soils and Boreal Peatlands.</title>
        <authorList>
            <person name="Belova S.E."/>
            <person name="Ravin N.V."/>
            <person name="Pankratov T.A."/>
            <person name="Rakitin A.L."/>
            <person name="Ivanova A.A."/>
            <person name="Beletsky A.V."/>
            <person name="Mardanov A.V."/>
            <person name="Sinninghe Damste J.S."/>
            <person name="Dedysh S.N."/>
        </authorList>
    </citation>
    <scope>NUCLEOTIDE SEQUENCE [LARGE SCALE GENOMIC DNA]</scope>
    <source>
        <strain evidence="1 2">SBC82</strain>
    </source>
</reference>
<dbReference type="InterPro" id="IPR017853">
    <property type="entry name" value="GH"/>
</dbReference>
<evidence type="ECO:0000313" key="1">
    <source>
        <dbReference type="EMBL" id="AXC15855.1"/>
    </source>
</evidence>
<organism evidence="1 2">
    <name type="scientific">Acidisarcina polymorpha</name>
    <dbReference type="NCBI Taxonomy" id="2211140"/>
    <lineage>
        <taxon>Bacteria</taxon>
        <taxon>Pseudomonadati</taxon>
        <taxon>Acidobacteriota</taxon>
        <taxon>Terriglobia</taxon>
        <taxon>Terriglobales</taxon>
        <taxon>Acidobacteriaceae</taxon>
        <taxon>Acidisarcina</taxon>
    </lineage>
</organism>
<proteinExistence type="predicted"/>
<name>A0A2Z5GB46_9BACT</name>
<dbReference type="EMBL" id="CP030840">
    <property type="protein sequence ID" value="AXC15855.1"/>
    <property type="molecule type" value="Genomic_DNA"/>
</dbReference>
<dbReference type="KEGG" id="abas:ACPOL_6643"/>
<sequence>MYLHGGCDEVNWGGSVLSRKALQAKTRVEIWAEYLNSLHQISGGLGKQLIVWGDYVLHKEPEILSQLNKSIIVMDWNYADNSSADLRETFQKVSANGSRGIGAPALSCYKWGARVGTEQLRNVDAFADAYLGTKDPNSMGVIVTNWIPSRYVQNSIWDGFAYAAVALNEGTAAAQTSGFRRFVEKHYQAKWNESWGQVFQMIYESAPYQKDRESSSWMGLLLPVPWSSDKQLAALLESASPPANPFTQIRSLLVQLEVLVIKNLSDFQAFELSVEYLERMFWRETVVIERAVKTPIERAASDQLIRAIAERDQLLASALSKDWDEGRFSNAAAKREPVFDLQPKDQLLFQWERASAYSASLASDPERFHRLLESSTRMRSASERS</sequence>
<dbReference type="AlphaFoldDB" id="A0A2Z5GB46"/>
<evidence type="ECO:0008006" key="3">
    <source>
        <dbReference type="Google" id="ProtNLM"/>
    </source>
</evidence>
<dbReference type="Gene3D" id="3.20.20.80">
    <property type="entry name" value="Glycosidases"/>
    <property type="match status" value="1"/>
</dbReference>
<evidence type="ECO:0000313" key="2">
    <source>
        <dbReference type="Proteomes" id="UP000253606"/>
    </source>
</evidence>
<gene>
    <name evidence="1" type="ORF">ACPOL_6643</name>
</gene>
<keyword evidence="2" id="KW-1185">Reference proteome</keyword>
<dbReference type="Proteomes" id="UP000253606">
    <property type="component" value="Chromosome"/>
</dbReference>
<dbReference type="SUPFAM" id="SSF51445">
    <property type="entry name" value="(Trans)glycosidases"/>
    <property type="match status" value="1"/>
</dbReference>
<protein>
    <recommendedName>
        <fullName evidence="3">Beta-N-acetylhexosaminidase</fullName>
    </recommendedName>
</protein>